<evidence type="ECO:0000256" key="12">
    <source>
        <dbReference type="PROSITE-ProRule" id="PRU00152"/>
    </source>
</evidence>
<dbReference type="SMART" id="SM00308">
    <property type="entry name" value="LH2"/>
    <property type="match status" value="1"/>
</dbReference>
<dbReference type="FunFam" id="4.10.372.10:FF:000001">
    <property type="entry name" value="Lipoxygenase"/>
    <property type="match status" value="1"/>
</dbReference>
<sequence>MLHNIINAIKGEDDENNSSKKKIRGTVVLMKKNVLDFNDFNASILDRVHELVGQGVSLQLISSVNGDSVPGAFLIKNNHHSEFYLKTLTLEDVPGHGGRLHFVCNSWVYPSSKYHTDRVFFTNQTCLLSETPSPLRKYREEELVSLRGNGKGELKEWDRVYDYAYYNDLANPDDGQEYARPVLGGSTEYPYPRRGRTGRPPTKTGQILREKLKPLQKDPNTESRLGILMSLNIYIPRDERFGHLKLADFLAYALKSVAQVVTPELESVFDETPSEFDSFQDVMDLYEGGIELPKGLLKHIREKIPAEMLKEIFRTDGEQLLKFPLPQVVKGTAISQPSKLVISFYVITERDIEYNLDGFSVNEALEKNKLFILDHHDTLFPYLRRINSTSTKTYSSRTLLFLKTDGTLKPLVIELSLPHPDGDRLGPISKVYTPAAEGVEGSIWQLAKAYVAVNDSGVHQLISHWLNTHAAIEPFVIATNRQLSVLHPIYKLLHPHFRDTMNINAFARQILINAGGILEATVFPAKYSMEMSSVLYKNWVFPEQALPADLVKRGVAIKDSHSPHGLRLLIEDYPYAVDGLEIWYAIKAWVEDYCSYYYKSDEVVQKDSELQSWWKELREEGHGDKKNEPWWPKMQTREELIDSCTIIIWIASALHAAVNFGQYPYAGYLPNRPTLSRRFMPEEGTPEYDELRSNPDKVFLKTITAQLQTLIGISLIEILSRHASDEVYLGQRDTPEWTTDSYPLQAFERFGKKLGAIEDRIMSLNNDERLKNRVGPVKMPYTLLFPTSEGGLTGKGIPNSVSI</sequence>
<dbReference type="PANTHER" id="PTHR11771">
    <property type="entry name" value="LIPOXYGENASE"/>
    <property type="match status" value="1"/>
</dbReference>
<dbReference type="Proteomes" id="UP001187192">
    <property type="component" value="Unassembled WGS sequence"/>
</dbReference>
<dbReference type="InterPro" id="IPR020834">
    <property type="entry name" value="LipOase_CS"/>
</dbReference>
<dbReference type="PROSITE" id="PS51393">
    <property type="entry name" value="LIPOXYGENASE_3"/>
    <property type="match status" value="1"/>
</dbReference>
<dbReference type="Pfam" id="PF00305">
    <property type="entry name" value="Lipoxygenase"/>
    <property type="match status" value="2"/>
</dbReference>
<protein>
    <recommendedName>
        <fullName evidence="14">Lipoxygenase</fullName>
        <ecNumber evidence="14">1.13.11.-</ecNumber>
    </recommendedName>
</protein>
<evidence type="ECO:0000256" key="1">
    <source>
        <dbReference type="ARBA" id="ARBA00001962"/>
    </source>
</evidence>
<evidence type="ECO:0000256" key="15">
    <source>
        <dbReference type="SAM" id="MobiDB-lite"/>
    </source>
</evidence>
<evidence type="ECO:0000256" key="9">
    <source>
        <dbReference type="ARBA" id="ARBA00023004"/>
    </source>
</evidence>
<evidence type="ECO:0000256" key="6">
    <source>
        <dbReference type="ARBA" id="ARBA00022832"/>
    </source>
</evidence>
<dbReference type="GO" id="GO:0006633">
    <property type="term" value="P:fatty acid biosynthetic process"/>
    <property type="evidence" value="ECO:0007669"/>
    <property type="project" value="UniProtKB-KW"/>
</dbReference>
<evidence type="ECO:0000256" key="13">
    <source>
        <dbReference type="RuleBase" id="RU003974"/>
    </source>
</evidence>
<evidence type="ECO:0000313" key="19">
    <source>
        <dbReference type="Proteomes" id="UP001187192"/>
    </source>
</evidence>
<dbReference type="Gene3D" id="3.10.450.60">
    <property type="match status" value="1"/>
</dbReference>
<dbReference type="PRINTS" id="PR00468">
    <property type="entry name" value="PLTLPOXGNASE"/>
</dbReference>
<evidence type="ECO:0000259" key="16">
    <source>
        <dbReference type="PROSITE" id="PS50095"/>
    </source>
</evidence>
<dbReference type="SUPFAM" id="SSF48484">
    <property type="entry name" value="Lipoxigenase"/>
    <property type="match status" value="1"/>
</dbReference>
<comment type="similarity">
    <text evidence="2 13">Belongs to the lipoxygenase family.</text>
</comment>
<feature type="domain" description="PLAT" evidence="16">
    <location>
        <begin position="1"/>
        <end position="122"/>
    </location>
</feature>
<evidence type="ECO:0000256" key="5">
    <source>
        <dbReference type="ARBA" id="ARBA00022767"/>
    </source>
</evidence>
<keyword evidence="4 13" id="KW-0479">Metal-binding</keyword>
<dbReference type="Gene3D" id="2.60.60.20">
    <property type="entry name" value="PLAT/LH2 domain"/>
    <property type="match status" value="2"/>
</dbReference>
<dbReference type="PROSITE" id="PS00711">
    <property type="entry name" value="LIPOXYGENASE_1"/>
    <property type="match status" value="1"/>
</dbReference>
<dbReference type="PRINTS" id="PR00087">
    <property type="entry name" value="LIPOXYGENASE"/>
</dbReference>
<evidence type="ECO:0000256" key="4">
    <source>
        <dbReference type="ARBA" id="ARBA00022723"/>
    </source>
</evidence>
<keyword evidence="19" id="KW-1185">Reference proteome</keyword>
<dbReference type="InterPro" id="IPR027433">
    <property type="entry name" value="Lipoxygenase_dom_3"/>
</dbReference>
<dbReference type="InterPro" id="IPR000907">
    <property type="entry name" value="LipOase"/>
</dbReference>
<dbReference type="FunFam" id="1.20.245.10:FF:000002">
    <property type="entry name" value="Lipoxygenase"/>
    <property type="match status" value="1"/>
</dbReference>
<accession>A0AA88A062</accession>
<comment type="caution">
    <text evidence="18">The sequence shown here is derived from an EMBL/GenBank/DDBJ whole genome shotgun (WGS) entry which is preliminary data.</text>
</comment>
<dbReference type="InterPro" id="IPR001024">
    <property type="entry name" value="PLAT/LH2_dom"/>
</dbReference>
<dbReference type="Gene3D" id="4.10.372.10">
    <property type="entry name" value="Lipoxygenase-1, Domain 3"/>
    <property type="match status" value="1"/>
</dbReference>
<evidence type="ECO:0000256" key="7">
    <source>
        <dbReference type="ARBA" id="ARBA00022964"/>
    </source>
</evidence>
<comment type="function">
    <text evidence="14">Plant lipoxygenase may be involved in a number of diverse aspects of plant physiology including growth and development, pest resistance, and senescence or responses to wounding.</text>
</comment>
<evidence type="ECO:0000256" key="11">
    <source>
        <dbReference type="ARBA" id="ARBA00023160"/>
    </source>
</evidence>
<gene>
    <name evidence="18" type="ORF">TIFTF001_013049</name>
</gene>
<evidence type="ECO:0000313" key="18">
    <source>
        <dbReference type="EMBL" id="GMN43847.1"/>
    </source>
</evidence>
<keyword evidence="10" id="KW-0443">Lipid metabolism</keyword>
<proteinExistence type="inferred from homology"/>
<organism evidence="18 19">
    <name type="scientific">Ficus carica</name>
    <name type="common">Common fig</name>
    <dbReference type="NCBI Taxonomy" id="3494"/>
    <lineage>
        <taxon>Eukaryota</taxon>
        <taxon>Viridiplantae</taxon>
        <taxon>Streptophyta</taxon>
        <taxon>Embryophyta</taxon>
        <taxon>Tracheophyta</taxon>
        <taxon>Spermatophyta</taxon>
        <taxon>Magnoliopsida</taxon>
        <taxon>eudicotyledons</taxon>
        <taxon>Gunneridae</taxon>
        <taxon>Pentapetalae</taxon>
        <taxon>rosids</taxon>
        <taxon>fabids</taxon>
        <taxon>Rosales</taxon>
        <taxon>Moraceae</taxon>
        <taxon>Ficeae</taxon>
        <taxon>Ficus</taxon>
    </lineage>
</organism>
<dbReference type="GO" id="GO:0031408">
    <property type="term" value="P:oxylipin biosynthetic process"/>
    <property type="evidence" value="ECO:0007669"/>
    <property type="project" value="UniProtKB-UniRule"/>
</dbReference>
<comment type="caution">
    <text evidence="12">Lacks conserved residue(s) required for the propagation of feature annotation.</text>
</comment>
<dbReference type="Gene3D" id="1.20.245.10">
    <property type="entry name" value="Lipoxygenase-1, Domain 5"/>
    <property type="match status" value="1"/>
</dbReference>
<evidence type="ECO:0000259" key="17">
    <source>
        <dbReference type="PROSITE" id="PS51393"/>
    </source>
</evidence>
<dbReference type="InterPro" id="IPR001246">
    <property type="entry name" value="LipOase_plant"/>
</dbReference>
<dbReference type="SUPFAM" id="SSF49723">
    <property type="entry name" value="Lipase/lipooxygenase domain (PLAT/LH2 domain)"/>
    <property type="match status" value="1"/>
</dbReference>
<keyword evidence="7 13" id="KW-0223">Dioxygenase</keyword>
<keyword evidence="6" id="KW-0276">Fatty acid metabolism</keyword>
<dbReference type="InterPro" id="IPR036226">
    <property type="entry name" value="LipOase_C_sf"/>
</dbReference>
<name>A0AA88A062_FICCA</name>
<dbReference type="Gene3D" id="4.10.375.10">
    <property type="entry name" value="Lipoxygenase-1, Domain 2"/>
    <property type="match status" value="1"/>
</dbReference>
<dbReference type="EC" id="1.13.11.-" evidence="14"/>
<feature type="region of interest" description="Disordered" evidence="15">
    <location>
        <begin position="183"/>
        <end position="204"/>
    </location>
</feature>
<evidence type="ECO:0000256" key="14">
    <source>
        <dbReference type="RuleBase" id="RU003975"/>
    </source>
</evidence>
<reference evidence="18" key="1">
    <citation type="submission" date="2023-07" db="EMBL/GenBank/DDBJ databases">
        <title>draft genome sequence of fig (Ficus carica).</title>
        <authorList>
            <person name="Takahashi T."/>
            <person name="Nishimura K."/>
        </authorList>
    </citation>
    <scope>NUCLEOTIDE SEQUENCE</scope>
</reference>
<dbReference type="GO" id="GO:0046872">
    <property type="term" value="F:metal ion binding"/>
    <property type="evidence" value="ECO:0007669"/>
    <property type="project" value="UniProtKB-UniRule"/>
</dbReference>
<dbReference type="Pfam" id="PF01477">
    <property type="entry name" value="PLAT"/>
    <property type="match status" value="1"/>
</dbReference>
<dbReference type="InterPro" id="IPR013819">
    <property type="entry name" value="LipOase_C"/>
</dbReference>
<comment type="cofactor">
    <cofactor evidence="1 13">
        <name>Fe cation</name>
        <dbReference type="ChEBI" id="CHEBI:24875"/>
    </cofactor>
</comment>
<keyword evidence="3 14" id="KW-0444">Lipid biosynthesis</keyword>
<dbReference type="PROSITE" id="PS00081">
    <property type="entry name" value="LIPOXYGENASE_2"/>
    <property type="match status" value="1"/>
</dbReference>
<feature type="domain" description="Lipoxygenase" evidence="17">
    <location>
        <begin position="125"/>
        <end position="803"/>
    </location>
</feature>
<keyword evidence="9 13" id="KW-0408">Iron</keyword>
<keyword evidence="5 14" id="KW-0925">Oxylipin biosynthesis</keyword>
<dbReference type="GO" id="GO:0016702">
    <property type="term" value="F:oxidoreductase activity, acting on single donors with incorporation of molecular oxygen, incorporation of two atoms of oxygen"/>
    <property type="evidence" value="ECO:0007669"/>
    <property type="project" value="InterPro"/>
</dbReference>
<dbReference type="GO" id="GO:0034440">
    <property type="term" value="P:lipid oxidation"/>
    <property type="evidence" value="ECO:0007669"/>
    <property type="project" value="InterPro"/>
</dbReference>
<evidence type="ECO:0000256" key="8">
    <source>
        <dbReference type="ARBA" id="ARBA00023002"/>
    </source>
</evidence>
<dbReference type="InterPro" id="IPR036392">
    <property type="entry name" value="PLAT/LH2_dom_sf"/>
</dbReference>
<evidence type="ECO:0000256" key="2">
    <source>
        <dbReference type="ARBA" id="ARBA00009419"/>
    </source>
</evidence>
<dbReference type="InterPro" id="IPR020833">
    <property type="entry name" value="LipOase_Fe_BS"/>
</dbReference>
<dbReference type="AlphaFoldDB" id="A0AA88A062"/>
<evidence type="ECO:0000256" key="10">
    <source>
        <dbReference type="ARBA" id="ARBA00023098"/>
    </source>
</evidence>
<keyword evidence="8 13" id="KW-0560">Oxidoreductase</keyword>
<evidence type="ECO:0000256" key="3">
    <source>
        <dbReference type="ARBA" id="ARBA00022516"/>
    </source>
</evidence>
<comment type="pathway">
    <text evidence="14">Lipid metabolism; oxylipin biosynthesis.</text>
</comment>
<keyword evidence="11 14" id="KW-0275">Fatty acid biosynthesis</keyword>
<dbReference type="EMBL" id="BTGU01000017">
    <property type="protein sequence ID" value="GMN43847.1"/>
    <property type="molecule type" value="Genomic_DNA"/>
</dbReference>
<dbReference type="PROSITE" id="PS50095">
    <property type="entry name" value="PLAT"/>
    <property type="match status" value="1"/>
</dbReference>